<reference evidence="5" key="1">
    <citation type="journal article" date="2024" name="IScience">
        <title>Strigolactones Initiate the Formation of Haustorium-like Structures in Castilleja.</title>
        <authorList>
            <person name="Buerger M."/>
            <person name="Peterson D."/>
            <person name="Chory J."/>
        </authorList>
    </citation>
    <scope>NUCLEOTIDE SEQUENCE [LARGE SCALE GENOMIC DNA]</scope>
</reference>
<sequence length="108" mass="12015">MADEPKRKKPKISRSSRAQTKVDSEVLSRKPVKLWDSRTLKLIKTYERLVNAVAMSPLLDRVVLGGGQDASSVTTTYNPGTKFQTKLYDKILTEEIGVKGHFGPINAL</sequence>
<keyword evidence="5" id="KW-1185">Reference proteome</keyword>
<dbReference type="AlphaFoldDB" id="A0ABD3BSD7"/>
<accession>A0ABD3BSD7</accession>
<dbReference type="PANTHER" id="PTHR19877:SF1">
    <property type="entry name" value="EUKARYOTIC TRANSLATION INITIATION FACTOR 3 SUBUNIT I"/>
    <property type="match status" value="1"/>
</dbReference>
<evidence type="ECO:0000256" key="3">
    <source>
        <dbReference type="SAM" id="MobiDB-lite"/>
    </source>
</evidence>
<evidence type="ECO:0000313" key="5">
    <source>
        <dbReference type="Proteomes" id="UP001632038"/>
    </source>
</evidence>
<gene>
    <name evidence="4" type="primary">TRIP-1_7</name>
    <name evidence="4" type="ORF">CASFOL_035045</name>
</gene>
<organism evidence="4 5">
    <name type="scientific">Castilleja foliolosa</name>
    <dbReference type="NCBI Taxonomy" id="1961234"/>
    <lineage>
        <taxon>Eukaryota</taxon>
        <taxon>Viridiplantae</taxon>
        <taxon>Streptophyta</taxon>
        <taxon>Embryophyta</taxon>
        <taxon>Tracheophyta</taxon>
        <taxon>Spermatophyta</taxon>
        <taxon>Magnoliopsida</taxon>
        <taxon>eudicotyledons</taxon>
        <taxon>Gunneridae</taxon>
        <taxon>Pentapetalae</taxon>
        <taxon>asterids</taxon>
        <taxon>lamiids</taxon>
        <taxon>Lamiales</taxon>
        <taxon>Orobanchaceae</taxon>
        <taxon>Pedicularideae</taxon>
        <taxon>Castillejinae</taxon>
        <taxon>Castilleja</taxon>
    </lineage>
</organism>
<dbReference type="EMBL" id="JAVIJP010000066">
    <property type="protein sequence ID" value="KAL3620133.1"/>
    <property type="molecule type" value="Genomic_DNA"/>
</dbReference>
<keyword evidence="4" id="KW-0648">Protein biosynthesis</keyword>
<evidence type="ECO:0000256" key="2">
    <source>
        <dbReference type="ARBA" id="ARBA00022737"/>
    </source>
</evidence>
<dbReference type="Gene3D" id="2.130.10.10">
    <property type="entry name" value="YVTN repeat-like/Quinoprotein amine dehydrogenase"/>
    <property type="match status" value="1"/>
</dbReference>
<evidence type="ECO:0000256" key="1">
    <source>
        <dbReference type="ARBA" id="ARBA00022574"/>
    </source>
</evidence>
<proteinExistence type="predicted"/>
<comment type="caution">
    <text evidence="4">The sequence shown here is derived from an EMBL/GenBank/DDBJ whole genome shotgun (WGS) entry which is preliminary data.</text>
</comment>
<dbReference type="InterPro" id="IPR015943">
    <property type="entry name" value="WD40/YVTN_repeat-like_dom_sf"/>
</dbReference>
<keyword evidence="4" id="KW-0396">Initiation factor</keyword>
<evidence type="ECO:0000313" key="4">
    <source>
        <dbReference type="EMBL" id="KAL3620133.1"/>
    </source>
</evidence>
<keyword evidence="2" id="KW-0677">Repeat</keyword>
<dbReference type="Proteomes" id="UP001632038">
    <property type="component" value="Unassembled WGS sequence"/>
</dbReference>
<feature type="region of interest" description="Disordered" evidence="3">
    <location>
        <begin position="1"/>
        <end position="24"/>
    </location>
</feature>
<name>A0ABD3BSD7_9LAMI</name>
<protein>
    <submittedName>
        <fullName evidence="4">Eukaryotic translation initiation factor 3 subunit I</fullName>
    </submittedName>
</protein>
<keyword evidence="1" id="KW-0853">WD repeat</keyword>
<dbReference type="GO" id="GO:0003743">
    <property type="term" value="F:translation initiation factor activity"/>
    <property type="evidence" value="ECO:0007669"/>
    <property type="project" value="UniProtKB-KW"/>
</dbReference>
<dbReference type="PANTHER" id="PTHR19877">
    <property type="entry name" value="EUKARYOTIC TRANSLATION INITIATION FACTOR 3 SUBUNIT I"/>
    <property type="match status" value="1"/>
</dbReference>